<organism evidence="7 8">
    <name type="scientific">Nostoc minutum NIES-26</name>
    <dbReference type="NCBI Taxonomy" id="1844469"/>
    <lineage>
        <taxon>Bacteria</taxon>
        <taxon>Bacillati</taxon>
        <taxon>Cyanobacteriota</taxon>
        <taxon>Cyanophyceae</taxon>
        <taxon>Nostocales</taxon>
        <taxon>Nostocaceae</taxon>
        <taxon>Nostoc</taxon>
    </lineage>
</organism>
<comment type="similarity">
    <text evidence="5">Belongs to the Rap family.</text>
</comment>
<evidence type="ECO:0000256" key="6">
    <source>
        <dbReference type="PROSITE-ProRule" id="PRU00339"/>
    </source>
</evidence>
<dbReference type="GO" id="GO:0005737">
    <property type="term" value="C:cytoplasm"/>
    <property type="evidence" value="ECO:0007669"/>
    <property type="project" value="UniProtKB-SubCell"/>
</dbReference>
<feature type="repeat" description="TPR" evidence="6">
    <location>
        <begin position="164"/>
        <end position="197"/>
    </location>
</feature>
<dbReference type="Gene3D" id="1.25.40.10">
    <property type="entry name" value="Tetratricopeptide repeat domain"/>
    <property type="match status" value="2"/>
</dbReference>
<feature type="repeat" description="TPR" evidence="6">
    <location>
        <begin position="124"/>
        <end position="157"/>
    </location>
</feature>
<evidence type="ECO:0000256" key="5">
    <source>
        <dbReference type="ARBA" id="ARBA00038253"/>
    </source>
</evidence>
<dbReference type="AlphaFoldDB" id="A0A367RU46"/>
<comment type="caution">
    <text evidence="7">The sequence shown here is derived from an EMBL/GenBank/DDBJ whole genome shotgun (WGS) entry which is preliminary data.</text>
</comment>
<dbReference type="InterPro" id="IPR011990">
    <property type="entry name" value="TPR-like_helical_dom_sf"/>
</dbReference>
<evidence type="ECO:0000256" key="1">
    <source>
        <dbReference type="ARBA" id="ARBA00004496"/>
    </source>
</evidence>
<name>A0A367RU46_9NOSO</name>
<evidence type="ECO:0000313" key="8">
    <source>
        <dbReference type="Proteomes" id="UP000252107"/>
    </source>
</evidence>
<keyword evidence="3" id="KW-0677">Repeat</keyword>
<dbReference type="PROSITE" id="PS50005">
    <property type="entry name" value="TPR"/>
    <property type="match status" value="2"/>
</dbReference>
<reference evidence="7" key="1">
    <citation type="submission" date="2016-04" db="EMBL/GenBank/DDBJ databases">
        <authorList>
            <person name="Tabuchi Yagui T.R."/>
        </authorList>
    </citation>
    <scope>NUCLEOTIDE SEQUENCE [LARGE SCALE GENOMIC DNA]</scope>
    <source>
        <strain evidence="7">NIES-26</strain>
    </source>
</reference>
<gene>
    <name evidence="7" type="ORF">A6770_38055</name>
</gene>
<dbReference type="SMART" id="SM00028">
    <property type="entry name" value="TPR"/>
    <property type="match status" value="5"/>
</dbReference>
<dbReference type="Pfam" id="PF13424">
    <property type="entry name" value="TPR_12"/>
    <property type="match status" value="1"/>
</dbReference>
<dbReference type="PANTHER" id="PTHR46630:SF1">
    <property type="entry name" value="TETRATRICOPEPTIDE REPEAT PROTEIN 29"/>
    <property type="match status" value="1"/>
</dbReference>
<evidence type="ECO:0000313" key="7">
    <source>
        <dbReference type="EMBL" id="RCJ40126.1"/>
    </source>
</evidence>
<dbReference type="InterPro" id="IPR051476">
    <property type="entry name" value="Bac_ResReg_Asp_Phosphatase"/>
</dbReference>
<accession>A0A367RU46</accession>
<proteinExistence type="inferred from homology"/>
<evidence type="ECO:0000256" key="4">
    <source>
        <dbReference type="ARBA" id="ARBA00022803"/>
    </source>
</evidence>
<dbReference type="PROSITE" id="PS50293">
    <property type="entry name" value="TPR_REGION"/>
    <property type="match status" value="1"/>
</dbReference>
<protein>
    <submittedName>
        <fullName evidence="7">Uncharacterized protein</fullName>
    </submittedName>
</protein>
<keyword evidence="8" id="KW-1185">Reference proteome</keyword>
<keyword evidence="4 6" id="KW-0802">TPR repeat</keyword>
<comment type="subcellular location">
    <subcellularLocation>
        <location evidence="1">Cytoplasm</location>
    </subcellularLocation>
</comment>
<dbReference type="Pfam" id="PF13181">
    <property type="entry name" value="TPR_8"/>
    <property type="match status" value="1"/>
</dbReference>
<sequence length="219" mass="25488">MCSLVGKGLCKIDLLEMQEAEEIFLKLLEISQQKNHYNFQIEAYYALAFIYSNTSFKEKAQDFANKSYNSSKDDSDELNEWAIGHRFIFLGLTYKNLGDIQTSFQMYNQAVTFADDNHYTQIKARALTGLAELYREQQEFETAFSDHSKAIELLEKIGAKCDLAEAYYQLGLTYQKMEELEKSRENFEKAIRLYREIAAPKQVEKVRRAMDNGKNNQIE</sequence>
<evidence type="ECO:0000256" key="3">
    <source>
        <dbReference type="ARBA" id="ARBA00022737"/>
    </source>
</evidence>
<dbReference type="InterPro" id="IPR019734">
    <property type="entry name" value="TPR_rpt"/>
</dbReference>
<evidence type="ECO:0000256" key="2">
    <source>
        <dbReference type="ARBA" id="ARBA00022490"/>
    </source>
</evidence>
<dbReference type="Proteomes" id="UP000252107">
    <property type="component" value="Unassembled WGS sequence"/>
</dbReference>
<dbReference type="SUPFAM" id="SSF48452">
    <property type="entry name" value="TPR-like"/>
    <property type="match status" value="1"/>
</dbReference>
<dbReference type="PANTHER" id="PTHR46630">
    <property type="entry name" value="TETRATRICOPEPTIDE REPEAT PROTEIN 29"/>
    <property type="match status" value="1"/>
</dbReference>
<dbReference type="EMBL" id="LXQD01000056">
    <property type="protein sequence ID" value="RCJ40126.1"/>
    <property type="molecule type" value="Genomic_DNA"/>
</dbReference>
<keyword evidence="2" id="KW-0963">Cytoplasm</keyword>